<dbReference type="EMBL" id="QKRW01000032">
    <property type="protein sequence ID" value="RAL61365.1"/>
    <property type="molecule type" value="Genomic_DNA"/>
</dbReference>
<feature type="region of interest" description="Disordered" evidence="1">
    <location>
        <begin position="1"/>
        <end position="39"/>
    </location>
</feature>
<accession>A0A395IM58</accession>
<keyword evidence="3" id="KW-1185">Reference proteome</keyword>
<sequence length="85" mass="9275">MPPQTRTRPSKSNTHPSKAPKSTDPQISNKNMNRAAELQKCQRQLRAAADKKCKGLLVSGKEPVLMIRKNAGANARAKYGGCLVM</sequence>
<evidence type="ECO:0000313" key="3">
    <source>
        <dbReference type="Proteomes" id="UP000249056"/>
    </source>
</evidence>
<reference evidence="2 3" key="1">
    <citation type="submission" date="2018-06" db="EMBL/GenBank/DDBJ databases">
        <title>Genome Sequence of the Brown Rot Fungal Pathogen Monilinia fructigena.</title>
        <authorList>
            <person name="Landi L."/>
            <person name="De Miccolis Angelini R.M."/>
            <person name="Pollastro S."/>
            <person name="Abate D."/>
            <person name="Faretra F."/>
            <person name="Romanazzi G."/>
        </authorList>
    </citation>
    <scope>NUCLEOTIDE SEQUENCE [LARGE SCALE GENOMIC DNA]</scope>
    <source>
        <strain evidence="2 3">Mfrg269</strain>
    </source>
</reference>
<feature type="compositionally biased region" description="Polar residues" evidence="1">
    <location>
        <begin position="1"/>
        <end position="16"/>
    </location>
</feature>
<dbReference type="AlphaFoldDB" id="A0A395IM58"/>
<feature type="compositionally biased region" description="Polar residues" evidence="1">
    <location>
        <begin position="23"/>
        <end position="32"/>
    </location>
</feature>
<comment type="caution">
    <text evidence="2">The sequence shown here is derived from an EMBL/GenBank/DDBJ whole genome shotgun (WGS) entry which is preliminary data.</text>
</comment>
<dbReference type="Proteomes" id="UP000249056">
    <property type="component" value="Unassembled WGS sequence"/>
</dbReference>
<proteinExistence type="predicted"/>
<organism evidence="2 3">
    <name type="scientific">Monilinia fructigena</name>
    <dbReference type="NCBI Taxonomy" id="38457"/>
    <lineage>
        <taxon>Eukaryota</taxon>
        <taxon>Fungi</taxon>
        <taxon>Dikarya</taxon>
        <taxon>Ascomycota</taxon>
        <taxon>Pezizomycotina</taxon>
        <taxon>Leotiomycetes</taxon>
        <taxon>Helotiales</taxon>
        <taxon>Sclerotiniaceae</taxon>
        <taxon>Monilinia</taxon>
    </lineage>
</organism>
<evidence type="ECO:0000313" key="2">
    <source>
        <dbReference type="EMBL" id="RAL61365.1"/>
    </source>
</evidence>
<protein>
    <submittedName>
        <fullName evidence="2">Uncharacterized protein</fullName>
    </submittedName>
</protein>
<evidence type="ECO:0000256" key="1">
    <source>
        <dbReference type="SAM" id="MobiDB-lite"/>
    </source>
</evidence>
<gene>
    <name evidence="2" type="ORF">DID88_009500</name>
</gene>
<name>A0A395IM58_9HELO</name>